<protein>
    <submittedName>
        <fullName evidence="2">Uncharacterized protein</fullName>
    </submittedName>
</protein>
<gene>
    <name evidence="2" type="ORF">BLA29_012456</name>
</gene>
<sequence length="121" mass="14454">MRIFASNYRTNQSQFLFLMACIITEFIGIFGIHYVCAQYSKCIHTNCIRRLIHLNTVQSFKSTRRSFTLHWKLCLQIEKFHTNNRYGFSYGKFGIISLVSFVRFLFIYCKLIMMIIKNLKN</sequence>
<feature type="transmembrane region" description="Helical" evidence="1">
    <location>
        <begin position="15"/>
        <end position="36"/>
    </location>
</feature>
<keyword evidence="1" id="KW-1133">Transmembrane helix</keyword>
<dbReference type="EMBL" id="MUJZ01034670">
    <property type="protein sequence ID" value="OTF77038.1"/>
    <property type="molecule type" value="Genomic_DNA"/>
</dbReference>
<reference evidence="2 3" key="1">
    <citation type="submission" date="2017-03" db="EMBL/GenBank/DDBJ databases">
        <title>Genome Survey of Euroglyphus maynei.</title>
        <authorList>
            <person name="Arlian L.G."/>
            <person name="Morgan M.S."/>
            <person name="Rider S.D."/>
        </authorList>
    </citation>
    <scope>NUCLEOTIDE SEQUENCE [LARGE SCALE GENOMIC DNA]</scope>
    <source>
        <strain evidence="2">Arlian Lab</strain>
        <tissue evidence="2">Whole body</tissue>
    </source>
</reference>
<dbReference type="OrthoDB" id="6507215at2759"/>
<comment type="caution">
    <text evidence="2">The sequence shown here is derived from an EMBL/GenBank/DDBJ whole genome shotgun (WGS) entry which is preliminary data.</text>
</comment>
<keyword evidence="1" id="KW-0472">Membrane</keyword>
<evidence type="ECO:0000313" key="2">
    <source>
        <dbReference type="EMBL" id="OTF77038.1"/>
    </source>
</evidence>
<dbReference type="PROSITE" id="PS51257">
    <property type="entry name" value="PROKAR_LIPOPROTEIN"/>
    <property type="match status" value="1"/>
</dbReference>
<evidence type="ECO:0000313" key="3">
    <source>
        <dbReference type="Proteomes" id="UP000194236"/>
    </source>
</evidence>
<keyword evidence="1" id="KW-0812">Transmembrane</keyword>
<evidence type="ECO:0000256" key="1">
    <source>
        <dbReference type="SAM" id="Phobius"/>
    </source>
</evidence>
<feature type="transmembrane region" description="Helical" evidence="1">
    <location>
        <begin position="93"/>
        <end position="116"/>
    </location>
</feature>
<name>A0A1Y3BAU7_EURMA</name>
<proteinExistence type="predicted"/>
<accession>A0A1Y3BAU7</accession>
<dbReference type="Proteomes" id="UP000194236">
    <property type="component" value="Unassembled WGS sequence"/>
</dbReference>
<keyword evidence="3" id="KW-1185">Reference proteome</keyword>
<dbReference type="AlphaFoldDB" id="A0A1Y3BAU7"/>
<organism evidence="2 3">
    <name type="scientific">Euroglyphus maynei</name>
    <name type="common">Mayne's house dust mite</name>
    <dbReference type="NCBI Taxonomy" id="6958"/>
    <lineage>
        <taxon>Eukaryota</taxon>
        <taxon>Metazoa</taxon>
        <taxon>Ecdysozoa</taxon>
        <taxon>Arthropoda</taxon>
        <taxon>Chelicerata</taxon>
        <taxon>Arachnida</taxon>
        <taxon>Acari</taxon>
        <taxon>Acariformes</taxon>
        <taxon>Sarcoptiformes</taxon>
        <taxon>Astigmata</taxon>
        <taxon>Psoroptidia</taxon>
        <taxon>Analgoidea</taxon>
        <taxon>Pyroglyphidae</taxon>
        <taxon>Pyroglyphinae</taxon>
        <taxon>Euroglyphus</taxon>
    </lineage>
</organism>